<feature type="transmembrane region" description="Helical" evidence="14">
    <location>
        <begin position="97"/>
        <end position="121"/>
    </location>
</feature>
<dbReference type="CDD" id="cd13950">
    <property type="entry name" value="7tm_TAS2R"/>
    <property type="match status" value="1"/>
</dbReference>
<evidence type="ECO:0000256" key="3">
    <source>
        <dbReference type="ARBA" id="ARBA00022480"/>
    </source>
</evidence>
<evidence type="ECO:0000256" key="10">
    <source>
        <dbReference type="ARBA" id="ARBA00023180"/>
    </source>
</evidence>
<evidence type="ECO:0000256" key="4">
    <source>
        <dbReference type="ARBA" id="ARBA00022606"/>
    </source>
</evidence>
<evidence type="ECO:0000256" key="12">
    <source>
        <dbReference type="RuleBase" id="RU004423"/>
    </source>
</evidence>
<evidence type="ECO:0000256" key="7">
    <source>
        <dbReference type="ARBA" id="ARBA00023040"/>
    </source>
</evidence>
<dbReference type="InterPro" id="IPR007960">
    <property type="entry name" value="TAS2R"/>
</dbReference>
<dbReference type="GeneTree" id="ENSGT01150000286975"/>
<keyword evidence="11 13" id="KW-0807">Transducer</keyword>
<dbReference type="GO" id="GO:0004930">
    <property type="term" value="F:G protein-coupled receptor activity"/>
    <property type="evidence" value="ECO:0007669"/>
    <property type="project" value="UniProtKB-KW"/>
</dbReference>
<dbReference type="Pfam" id="PF05296">
    <property type="entry name" value="TAS2R"/>
    <property type="match status" value="1"/>
</dbReference>
<keyword evidence="7 13" id="KW-0297">G-protein coupled receptor</keyword>
<evidence type="ECO:0000256" key="13">
    <source>
        <dbReference type="RuleBase" id="RU004424"/>
    </source>
</evidence>
<comment type="similarity">
    <text evidence="2 12">Belongs to the G-protein coupled receptor T2R family.</text>
</comment>
<reference evidence="15" key="2">
    <citation type="submission" date="2025-08" db="UniProtKB">
        <authorList>
            <consortium name="Ensembl"/>
        </authorList>
    </citation>
    <scope>IDENTIFICATION</scope>
</reference>
<evidence type="ECO:0000256" key="1">
    <source>
        <dbReference type="ARBA" id="ARBA00004141"/>
    </source>
</evidence>
<keyword evidence="10" id="KW-0325">Glycoprotein</keyword>
<dbReference type="SUPFAM" id="SSF81321">
    <property type="entry name" value="Family A G protein-coupled receptor-like"/>
    <property type="match status" value="1"/>
</dbReference>
<keyword evidence="4 13" id="KW-0716">Sensory transduction</keyword>
<dbReference type="PANTHER" id="PTHR11394">
    <property type="entry name" value="TASTE RECEPTOR TYPE 2"/>
    <property type="match status" value="1"/>
</dbReference>
<dbReference type="FunFam" id="1.20.1070.10:FF:000042">
    <property type="entry name" value="Taste receptor type 2 member 7"/>
    <property type="match status" value="1"/>
</dbReference>
<feature type="transmembrane region" description="Helical" evidence="14">
    <location>
        <begin position="263"/>
        <end position="285"/>
    </location>
</feature>
<gene>
    <name evidence="15" type="primary">LOC114048654</name>
</gene>
<keyword evidence="6 14" id="KW-1133">Transmembrane helix</keyword>
<keyword evidence="3 13" id="KW-0919">Taste</keyword>
<evidence type="ECO:0000256" key="14">
    <source>
        <dbReference type="SAM" id="Phobius"/>
    </source>
</evidence>
<evidence type="ECO:0000313" key="15">
    <source>
        <dbReference type="Ensembl" id="ENSVURP00010020066.1"/>
    </source>
</evidence>
<feature type="transmembrane region" description="Helical" evidence="14">
    <location>
        <begin position="128"/>
        <end position="148"/>
    </location>
</feature>
<dbReference type="Proteomes" id="UP000314987">
    <property type="component" value="Unassembled WGS sequence"/>
</dbReference>
<dbReference type="Ensembl" id="ENSVURT00010022852.1">
    <property type="protein sequence ID" value="ENSVURP00010020066.1"/>
    <property type="gene ID" value="ENSVURG00010015356.1"/>
</dbReference>
<keyword evidence="8 13" id="KW-0472">Membrane</keyword>
<comment type="subcellular location">
    <subcellularLocation>
        <location evidence="1 13">Membrane</location>
        <topology evidence="1 13">Multi-pass membrane protein</topology>
    </subcellularLocation>
</comment>
<dbReference type="GO" id="GO:0033038">
    <property type="term" value="F:bitter taste receptor activity"/>
    <property type="evidence" value="ECO:0007669"/>
    <property type="project" value="InterPro"/>
</dbReference>
<keyword evidence="16" id="KW-1185">Reference proteome</keyword>
<keyword evidence="9 13" id="KW-0675">Receptor</keyword>
<feature type="transmembrane region" description="Helical" evidence="14">
    <location>
        <begin position="181"/>
        <end position="207"/>
    </location>
</feature>
<feature type="transmembrane region" description="Helical" evidence="14">
    <location>
        <begin position="12"/>
        <end position="34"/>
    </location>
</feature>
<evidence type="ECO:0000256" key="9">
    <source>
        <dbReference type="ARBA" id="ARBA00023170"/>
    </source>
</evidence>
<name>A0A4X2LD99_VOMUR</name>
<evidence type="ECO:0000313" key="16">
    <source>
        <dbReference type="Proteomes" id="UP000314987"/>
    </source>
</evidence>
<keyword evidence="5 13" id="KW-0812">Transmembrane</keyword>
<sequence>MPSVLESISVTVASGECLVGVLANGFIGLVNCIDCVKSRRVTSIDFILTGLAISRIGTLFSLIAINLVGFFGLERNSIGNLVYLEIIWSLSNHSSAWFGSCLSIFYFLKIATFSHPAFLWLKWRISKVVLRMLMGCWLISLFIIPAMAGRIAKIKIVSIDQGNQTVTQNNRGFKTLMFSTLILSSTGGLVPFALSLSSCFLLVLSLWRHTQHMHLKVMGSRDPSTEAHVRAMKAIVSFLFLFLLYHLGIIIAIFNMSVLHSKLVAMFSLIAMNLYPMTHPIILILSHSKLRQASLSVLGKLTDCPVLYPLRRDL</sequence>
<reference evidence="15" key="3">
    <citation type="submission" date="2025-09" db="UniProtKB">
        <authorList>
            <consortium name="Ensembl"/>
        </authorList>
    </citation>
    <scope>IDENTIFICATION</scope>
</reference>
<proteinExistence type="inferred from homology"/>
<organism evidence="15 16">
    <name type="scientific">Vombatus ursinus</name>
    <name type="common">Common wombat</name>
    <dbReference type="NCBI Taxonomy" id="29139"/>
    <lineage>
        <taxon>Eukaryota</taxon>
        <taxon>Metazoa</taxon>
        <taxon>Chordata</taxon>
        <taxon>Craniata</taxon>
        <taxon>Vertebrata</taxon>
        <taxon>Euteleostomi</taxon>
        <taxon>Mammalia</taxon>
        <taxon>Metatheria</taxon>
        <taxon>Diprotodontia</taxon>
        <taxon>Vombatidae</taxon>
        <taxon>Vombatus</taxon>
    </lineage>
</organism>
<dbReference type="Gene3D" id="1.20.1070.10">
    <property type="entry name" value="Rhodopsin 7-helix transmembrane proteins"/>
    <property type="match status" value="1"/>
</dbReference>
<dbReference type="STRING" id="29139.ENSVURP00010020066"/>
<dbReference type="GO" id="GO:0016020">
    <property type="term" value="C:membrane"/>
    <property type="evidence" value="ECO:0007669"/>
    <property type="project" value="UniProtKB-SubCell"/>
</dbReference>
<evidence type="ECO:0000256" key="5">
    <source>
        <dbReference type="ARBA" id="ARBA00022692"/>
    </source>
</evidence>
<feature type="transmembrane region" description="Helical" evidence="14">
    <location>
        <begin position="234"/>
        <end position="257"/>
    </location>
</feature>
<reference evidence="16" key="1">
    <citation type="submission" date="2018-12" db="EMBL/GenBank/DDBJ databases">
        <authorList>
            <person name="Yazar S."/>
        </authorList>
    </citation>
    <scope>NUCLEOTIDE SEQUENCE [LARGE SCALE GENOMIC DNA]</scope>
</reference>
<dbReference type="AlphaFoldDB" id="A0A4X2LD99"/>
<feature type="transmembrane region" description="Helical" evidence="14">
    <location>
        <begin position="46"/>
        <end position="73"/>
    </location>
</feature>
<evidence type="ECO:0000256" key="2">
    <source>
        <dbReference type="ARBA" id="ARBA00007376"/>
    </source>
</evidence>
<dbReference type="PANTHER" id="PTHR11394:SF58">
    <property type="entry name" value="TASTE RECEPTOR TYPE 2 MEMBER 7"/>
    <property type="match status" value="1"/>
</dbReference>
<evidence type="ECO:0000256" key="8">
    <source>
        <dbReference type="ARBA" id="ARBA00023136"/>
    </source>
</evidence>
<accession>A0A4X2LD99</accession>
<evidence type="ECO:0000256" key="11">
    <source>
        <dbReference type="ARBA" id="ARBA00023224"/>
    </source>
</evidence>
<protein>
    <recommendedName>
        <fullName evidence="13">Taste receptor type 2</fullName>
    </recommendedName>
</protein>
<evidence type="ECO:0000256" key="6">
    <source>
        <dbReference type="ARBA" id="ARBA00022989"/>
    </source>
</evidence>